<protein>
    <submittedName>
        <fullName evidence="1">Putative ovule protein</fullName>
    </submittedName>
</protein>
<dbReference type="AlphaFoldDB" id="A0A0V0H0I0"/>
<proteinExistence type="predicted"/>
<evidence type="ECO:0000313" key="1">
    <source>
        <dbReference type="EMBL" id="JAP13645.1"/>
    </source>
</evidence>
<reference evidence="1" key="1">
    <citation type="submission" date="2015-12" db="EMBL/GenBank/DDBJ databases">
        <title>Gene expression during late stages of embryo sac development: a critical building block for successful pollen-pistil interactions.</title>
        <authorList>
            <person name="Liu Y."/>
            <person name="Joly V."/>
            <person name="Sabar M."/>
            <person name="Matton D.P."/>
        </authorList>
    </citation>
    <scope>NUCLEOTIDE SEQUENCE</scope>
</reference>
<accession>A0A0V0H0I0</accession>
<organism evidence="1">
    <name type="scientific">Solanum chacoense</name>
    <name type="common">Chaco potato</name>
    <dbReference type="NCBI Taxonomy" id="4108"/>
    <lineage>
        <taxon>Eukaryota</taxon>
        <taxon>Viridiplantae</taxon>
        <taxon>Streptophyta</taxon>
        <taxon>Embryophyta</taxon>
        <taxon>Tracheophyta</taxon>
        <taxon>Spermatophyta</taxon>
        <taxon>Magnoliopsida</taxon>
        <taxon>eudicotyledons</taxon>
        <taxon>Gunneridae</taxon>
        <taxon>Pentapetalae</taxon>
        <taxon>asterids</taxon>
        <taxon>lamiids</taxon>
        <taxon>Solanales</taxon>
        <taxon>Solanaceae</taxon>
        <taxon>Solanoideae</taxon>
        <taxon>Solaneae</taxon>
        <taxon>Solanum</taxon>
    </lineage>
</organism>
<sequence>NGDQKIIPRKSRPPYGHQVSLVKSMVTVRSSGNDTTGYPQLGKNQYLLLHDQNLKNFKNRRTKCITPQIYIAELK</sequence>
<name>A0A0V0H0I0_SOLCH</name>
<dbReference type="EMBL" id="GEDG01027720">
    <property type="protein sequence ID" value="JAP13645.1"/>
    <property type="molecule type" value="Transcribed_RNA"/>
</dbReference>
<feature type="non-terminal residue" evidence="1">
    <location>
        <position position="1"/>
    </location>
</feature>